<evidence type="ECO:0000313" key="1">
    <source>
        <dbReference type="EMBL" id="KUM69375.1"/>
    </source>
</evidence>
<dbReference type="STRING" id="146536.AQI70_31900"/>
<dbReference type="RefSeq" id="WP_062155936.1">
    <property type="nucleotide sequence ID" value="NZ_KQ947994.1"/>
</dbReference>
<sequence length="70" mass="7222">MAVDHTVIVACLAGVLAHEPVLYGLLSSLAACIAVSLMTRPAGAAVLAAWRERLAGRALELASEPTPARQ</sequence>
<keyword evidence="2" id="KW-1185">Reference proteome</keyword>
<name>A0A124GVZ7_9ACTN</name>
<evidence type="ECO:0000313" key="2">
    <source>
        <dbReference type="Proteomes" id="UP000054024"/>
    </source>
</evidence>
<organism evidence="1 2">
    <name type="scientific">Streptomyces curacoi</name>
    <dbReference type="NCBI Taxonomy" id="146536"/>
    <lineage>
        <taxon>Bacteria</taxon>
        <taxon>Bacillati</taxon>
        <taxon>Actinomycetota</taxon>
        <taxon>Actinomycetes</taxon>
        <taxon>Kitasatosporales</taxon>
        <taxon>Streptomycetaceae</taxon>
        <taxon>Streptomyces</taxon>
    </lineage>
</organism>
<dbReference type="Proteomes" id="UP000054024">
    <property type="component" value="Unassembled WGS sequence"/>
</dbReference>
<accession>A0A124GVZ7</accession>
<reference evidence="1 2" key="1">
    <citation type="submission" date="2015-10" db="EMBL/GenBank/DDBJ databases">
        <title>Draft genome sequence of Streptomyces curacoi DSM 40107, type strain for the species Streptomyces curacoi.</title>
        <authorList>
            <person name="Ruckert C."/>
            <person name="Winkler A."/>
            <person name="Kalinowski J."/>
            <person name="Kampfer P."/>
            <person name="Glaeser S."/>
        </authorList>
    </citation>
    <scope>NUCLEOTIDE SEQUENCE [LARGE SCALE GENOMIC DNA]</scope>
    <source>
        <strain evidence="1 2">DSM 40107</strain>
    </source>
</reference>
<comment type="caution">
    <text evidence="1">The sequence shown here is derived from an EMBL/GenBank/DDBJ whole genome shotgun (WGS) entry which is preliminary data.</text>
</comment>
<dbReference type="AlphaFoldDB" id="A0A124GVZ7"/>
<gene>
    <name evidence="1" type="ORF">AQI70_31900</name>
</gene>
<protein>
    <submittedName>
        <fullName evidence="1">Uncharacterized protein</fullName>
    </submittedName>
</protein>
<proteinExistence type="predicted"/>
<dbReference type="EMBL" id="LMWJ01000026">
    <property type="protein sequence ID" value="KUM69375.1"/>
    <property type="molecule type" value="Genomic_DNA"/>
</dbReference>